<organism evidence="1 2">
    <name type="scientific">Stereum hirsutum (strain FP-91666)</name>
    <name type="common">White-rot fungus</name>
    <dbReference type="NCBI Taxonomy" id="721885"/>
    <lineage>
        <taxon>Eukaryota</taxon>
        <taxon>Fungi</taxon>
        <taxon>Dikarya</taxon>
        <taxon>Basidiomycota</taxon>
        <taxon>Agaricomycotina</taxon>
        <taxon>Agaricomycetes</taxon>
        <taxon>Russulales</taxon>
        <taxon>Stereaceae</taxon>
        <taxon>Stereum</taxon>
    </lineage>
</organism>
<accession>R7RVT9</accession>
<name>R7RVT9_STEHR</name>
<dbReference type="EMBL" id="JH687406">
    <property type="protein sequence ID" value="EIM79289.1"/>
    <property type="molecule type" value="Genomic_DNA"/>
</dbReference>
<keyword evidence="2" id="KW-1185">Reference proteome</keyword>
<protein>
    <submittedName>
        <fullName evidence="1">Uncharacterized protein</fullName>
    </submittedName>
</protein>
<proteinExistence type="predicted"/>
<dbReference type="Proteomes" id="UP000053927">
    <property type="component" value="Unassembled WGS sequence"/>
</dbReference>
<dbReference type="GeneID" id="18802450"/>
<evidence type="ECO:0000313" key="2">
    <source>
        <dbReference type="Proteomes" id="UP000053927"/>
    </source>
</evidence>
<evidence type="ECO:0000313" key="1">
    <source>
        <dbReference type="EMBL" id="EIM79289.1"/>
    </source>
</evidence>
<dbReference type="RefSeq" id="XP_007311593.1">
    <property type="nucleotide sequence ID" value="XM_007311531.1"/>
</dbReference>
<reference evidence="2" key="1">
    <citation type="journal article" date="2012" name="Science">
        <title>The Paleozoic origin of enzymatic lignin decomposition reconstructed from 31 fungal genomes.</title>
        <authorList>
            <person name="Floudas D."/>
            <person name="Binder M."/>
            <person name="Riley R."/>
            <person name="Barry K."/>
            <person name="Blanchette R.A."/>
            <person name="Henrissat B."/>
            <person name="Martinez A.T."/>
            <person name="Otillar R."/>
            <person name="Spatafora J.W."/>
            <person name="Yadav J.S."/>
            <person name="Aerts A."/>
            <person name="Benoit I."/>
            <person name="Boyd A."/>
            <person name="Carlson A."/>
            <person name="Copeland A."/>
            <person name="Coutinho P.M."/>
            <person name="de Vries R.P."/>
            <person name="Ferreira P."/>
            <person name="Findley K."/>
            <person name="Foster B."/>
            <person name="Gaskell J."/>
            <person name="Glotzer D."/>
            <person name="Gorecki P."/>
            <person name="Heitman J."/>
            <person name="Hesse C."/>
            <person name="Hori C."/>
            <person name="Igarashi K."/>
            <person name="Jurgens J.A."/>
            <person name="Kallen N."/>
            <person name="Kersten P."/>
            <person name="Kohler A."/>
            <person name="Kuees U."/>
            <person name="Kumar T.K.A."/>
            <person name="Kuo A."/>
            <person name="LaButti K."/>
            <person name="Larrondo L.F."/>
            <person name="Lindquist E."/>
            <person name="Ling A."/>
            <person name="Lombard V."/>
            <person name="Lucas S."/>
            <person name="Lundell T."/>
            <person name="Martin R."/>
            <person name="McLaughlin D.J."/>
            <person name="Morgenstern I."/>
            <person name="Morin E."/>
            <person name="Murat C."/>
            <person name="Nagy L.G."/>
            <person name="Nolan M."/>
            <person name="Ohm R.A."/>
            <person name="Patyshakuliyeva A."/>
            <person name="Rokas A."/>
            <person name="Ruiz-Duenas F.J."/>
            <person name="Sabat G."/>
            <person name="Salamov A."/>
            <person name="Samejima M."/>
            <person name="Schmutz J."/>
            <person name="Slot J.C."/>
            <person name="St John F."/>
            <person name="Stenlid J."/>
            <person name="Sun H."/>
            <person name="Sun S."/>
            <person name="Syed K."/>
            <person name="Tsang A."/>
            <person name="Wiebenga A."/>
            <person name="Young D."/>
            <person name="Pisabarro A."/>
            <person name="Eastwood D.C."/>
            <person name="Martin F."/>
            <person name="Cullen D."/>
            <person name="Grigoriev I.V."/>
            <person name="Hibbett D.S."/>
        </authorList>
    </citation>
    <scope>NUCLEOTIDE SEQUENCE [LARGE SCALE GENOMIC DNA]</scope>
    <source>
        <strain evidence="2">FP-91666</strain>
    </source>
</reference>
<dbReference type="AlphaFoldDB" id="R7RVT9"/>
<sequence>MERDQYLCGVTATPEAVDLIPMIVLPSGFEWLALCKVLNESTVAGGIQYLVINYHSTAGDNGGSRHSEHNHNVGYV</sequence>
<gene>
    <name evidence="1" type="ORF">STEHIDRAFT_163812</name>
</gene>
<dbReference type="KEGG" id="shs:STEHIDRAFT_163812"/>